<gene>
    <name evidence="2" type="ORF">CRH09_34080</name>
</gene>
<evidence type="ECO:0000313" key="3">
    <source>
        <dbReference type="Proteomes" id="UP000221961"/>
    </source>
</evidence>
<dbReference type="AlphaFoldDB" id="A0A291RSZ5"/>
<name>A0A291RSZ5_9NOCA</name>
<feature type="region of interest" description="Disordered" evidence="1">
    <location>
        <begin position="245"/>
        <end position="264"/>
    </location>
</feature>
<evidence type="ECO:0000313" key="2">
    <source>
        <dbReference type="EMBL" id="ATL70465.1"/>
    </source>
</evidence>
<dbReference type="GeneID" id="88362296"/>
<dbReference type="KEGG" id="ntp:CRH09_34080"/>
<dbReference type="Proteomes" id="UP000221961">
    <property type="component" value="Chromosome"/>
</dbReference>
<reference evidence="2 3" key="1">
    <citation type="submission" date="2017-10" db="EMBL/GenBank/DDBJ databases">
        <title>Comparative genomics between pathogenic Norcardia.</title>
        <authorList>
            <person name="Zeng L."/>
        </authorList>
    </citation>
    <scope>NUCLEOTIDE SEQUENCE [LARGE SCALE GENOMIC DNA]</scope>
    <source>
        <strain evidence="2 3">NC_YFY_NT001</strain>
    </source>
</reference>
<organism evidence="2 3">
    <name type="scientific">Nocardia terpenica</name>
    <dbReference type="NCBI Taxonomy" id="455432"/>
    <lineage>
        <taxon>Bacteria</taxon>
        <taxon>Bacillati</taxon>
        <taxon>Actinomycetota</taxon>
        <taxon>Actinomycetes</taxon>
        <taxon>Mycobacteriales</taxon>
        <taxon>Nocardiaceae</taxon>
        <taxon>Nocardia</taxon>
    </lineage>
</organism>
<accession>A0A291RSZ5</accession>
<evidence type="ECO:0000256" key="1">
    <source>
        <dbReference type="SAM" id="MobiDB-lite"/>
    </source>
</evidence>
<proteinExistence type="predicted"/>
<dbReference type="EMBL" id="CP023778">
    <property type="protein sequence ID" value="ATL70465.1"/>
    <property type="molecule type" value="Genomic_DNA"/>
</dbReference>
<protein>
    <submittedName>
        <fullName evidence="2">Uncharacterized protein</fullName>
    </submittedName>
</protein>
<dbReference type="RefSeq" id="WP_098697437.1">
    <property type="nucleotide sequence ID" value="NZ_CP023778.1"/>
</dbReference>
<sequence length="264" mass="29282">MTEISQSQLRREIVEVALWQTPSPKPDAAMMSLLSHFDFQSNDQAVGNKAGGDGSTLPEMGPLSTFGSWESVASTIVHKAVTLSKFNPGSAEFDVIAWSNFLQKFATIPFFLTYTFDNRQANISSMSLTKGVDAVSDLLQNIMTPQAFGGVVESIKKIAQLALENKKETQKNSNQQVGVLSRHASSLYLGAVRTEVEMQYKEGKGYEQLTQRLGVYRGYGVLDFDKCKRHAETLLEWDGKDVGEWEQETASYPKPPNTSPAWNQ</sequence>